<evidence type="ECO:0000313" key="2">
    <source>
        <dbReference type="EMBL" id="MFD0312898.1"/>
    </source>
</evidence>
<dbReference type="EMBL" id="JBHTEB010000001">
    <property type="protein sequence ID" value="MFD0312898.1"/>
    <property type="molecule type" value="Genomic_DNA"/>
</dbReference>
<dbReference type="InterPro" id="IPR032708">
    <property type="entry name" value="McjB_C"/>
</dbReference>
<protein>
    <submittedName>
        <fullName evidence="2">Lasso peptide biosynthesis B2 protein</fullName>
    </submittedName>
</protein>
<comment type="caution">
    <text evidence="2">The sequence shown here is derived from an EMBL/GenBank/DDBJ whole genome shotgun (WGS) entry which is preliminary data.</text>
</comment>
<dbReference type="Pfam" id="PF13471">
    <property type="entry name" value="Transglut_core3"/>
    <property type="match status" value="1"/>
</dbReference>
<name>A0ABW2W076_9ACTN</name>
<sequence>MTMMSVPDHVWESHVPHGGSVLLDVRSGHCFAMNSAAWTLWQEWRRGQDFDSGVRVMADRYPAPYHETLRDDARRLFDELTSRGLLTVGSLKSGAAGVPGPDTAPVGAEVPMAAVRAWPGGAPSDGAWSGGARAVRDVCGTVLGGLGLLVALLLIRVPFRALVRVVGWTEGRWCRAEATRSQATAALEAVRRAAVLYPGRAACLELSLATLVVLAFTRRRVVWCLGAAVDPYRFHAWTEAEGVPVGAPDEYGGAAFRRILSV</sequence>
<evidence type="ECO:0000313" key="3">
    <source>
        <dbReference type="Proteomes" id="UP001597023"/>
    </source>
</evidence>
<dbReference type="RefSeq" id="WP_381604479.1">
    <property type="nucleotide sequence ID" value="NZ_JBHTEB010000001.1"/>
</dbReference>
<proteinExistence type="predicted"/>
<reference evidence="3" key="1">
    <citation type="journal article" date="2019" name="Int. J. Syst. Evol. Microbiol.">
        <title>The Global Catalogue of Microorganisms (GCM) 10K type strain sequencing project: providing services to taxonomists for standard genome sequencing and annotation.</title>
        <authorList>
            <consortium name="The Broad Institute Genomics Platform"/>
            <consortium name="The Broad Institute Genome Sequencing Center for Infectious Disease"/>
            <person name="Wu L."/>
            <person name="Ma J."/>
        </authorList>
    </citation>
    <scope>NUCLEOTIDE SEQUENCE [LARGE SCALE GENOMIC DNA]</scope>
    <source>
        <strain evidence="3">CGMCC 4.7400</strain>
    </source>
</reference>
<dbReference type="Pfam" id="PF05402">
    <property type="entry name" value="PqqD"/>
    <property type="match status" value="1"/>
</dbReference>
<evidence type="ECO:0000259" key="1">
    <source>
        <dbReference type="Pfam" id="PF13471"/>
    </source>
</evidence>
<dbReference type="InterPro" id="IPR008792">
    <property type="entry name" value="PQQD"/>
</dbReference>
<organism evidence="2 3">
    <name type="scientific">Streptomyces flavalbus</name>
    <dbReference type="NCBI Taxonomy" id="2665155"/>
    <lineage>
        <taxon>Bacteria</taxon>
        <taxon>Bacillati</taxon>
        <taxon>Actinomycetota</taxon>
        <taxon>Actinomycetes</taxon>
        <taxon>Kitasatosporales</taxon>
        <taxon>Streptomycetaceae</taxon>
        <taxon>Streptomyces</taxon>
    </lineage>
</organism>
<dbReference type="NCBIfam" id="NF033537">
    <property type="entry name" value="lasso_biosyn_B2"/>
    <property type="match status" value="1"/>
</dbReference>
<dbReference type="Proteomes" id="UP001597023">
    <property type="component" value="Unassembled WGS sequence"/>
</dbReference>
<keyword evidence="3" id="KW-1185">Reference proteome</keyword>
<gene>
    <name evidence="2" type="ORF">ACFQZ6_01360</name>
</gene>
<accession>A0ABW2W076</accession>
<feature type="domain" description="Microcin J25-processing protein McjB C-terminal" evidence="1">
    <location>
        <begin position="154"/>
        <end position="260"/>
    </location>
</feature>
<dbReference type="InterPro" id="IPR053521">
    <property type="entry name" value="McjB-like"/>
</dbReference>